<keyword evidence="2" id="KW-1185">Reference proteome</keyword>
<accession>A0A7M2WRZ1</accession>
<dbReference type="Proteomes" id="UP000593765">
    <property type="component" value="Chromosome"/>
</dbReference>
<dbReference type="AlphaFoldDB" id="A0A7M2WRZ1"/>
<dbReference type="PROSITE" id="PS51257">
    <property type="entry name" value="PROKAR_LIPOPROTEIN"/>
    <property type="match status" value="1"/>
</dbReference>
<protein>
    <submittedName>
        <fullName evidence="1">Uncharacterized protein</fullName>
    </submittedName>
</protein>
<dbReference type="RefSeq" id="WP_206290270.1">
    <property type="nucleotide sequence ID" value="NZ_CP063458.1"/>
</dbReference>
<reference evidence="1 2" key="1">
    <citation type="submission" date="2020-10" db="EMBL/GenBank/DDBJ databases">
        <title>Wide distribution of Phycisphaera-like planctomycetes from WD2101 soil group in peatlands and genome analysis of the first cultivated representative.</title>
        <authorList>
            <person name="Dedysh S.N."/>
            <person name="Beletsky A.V."/>
            <person name="Ivanova A."/>
            <person name="Kulichevskaya I.S."/>
            <person name="Suzina N.E."/>
            <person name="Philippov D.A."/>
            <person name="Rakitin A.L."/>
            <person name="Mardanov A.V."/>
            <person name="Ravin N.V."/>
        </authorList>
    </citation>
    <scope>NUCLEOTIDE SEQUENCE [LARGE SCALE GENOMIC DNA]</scope>
    <source>
        <strain evidence="1 2">M1803</strain>
    </source>
</reference>
<gene>
    <name evidence="1" type="ORF">IPV69_13830</name>
</gene>
<name>A0A7M2WRZ1_9BACT</name>
<sequence>MLLFRSLGPAGLSILLLAISAGCQTGTQVARHRLIEHQALIDFTGLRAPEVVEPVRVQVAVPQTWVVHDVEHRPLFTHQQWKSPSARTAVGVIYARLPLPVSSGTILWLATKQYTARGDDGRELGRWDDEVGRKWFECETAKYHARGYVIVNGLDAWIAYSGFRTDVPPEPGEITMGMRCMESFVPIATGEEASKSLPTSRPSTQPALP</sequence>
<dbReference type="KEGG" id="hbs:IPV69_13830"/>
<organism evidence="1 2">
    <name type="scientific">Humisphaera borealis</name>
    <dbReference type="NCBI Taxonomy" id="2807512"/>
    <lineage>
        <taxon>Bacteria</taxon>
        <taxon>Pseudomonadati</taxon>
        <taxon>Planctomycetota</taxon>
        <taxon>Phycisphaerae</taxon>
        <taxon>Tepidisphaerales</taxon>
        <taxon>Tepidisphaeraceae</taxon>
        <taxon>Humisphaera</taxon>
    </lineage>
</organism>
<evidence type="ECO:0000313" key="2">
    <source>
        <dbReference type="Proteomes" id="UP000593765"/>
    </source>
</evidence>
<dbReference type="EMBL" id="CP063458">
    <property type="protein sequence ID" value="QOV87370.1"/>
    <property type="molecule type" value="Genomic_DNA"/>
</dbReference>
<evidence type="ECO:0000313" key="1">
    <source>
        <dbReference type="EMBL" id="QOV87370.1"/>
    </source>
</evidence>
<proteinExistence type="predicted"/>